<evidence type="ECO:0000256" key="1">
    <source>
        <dbReference type="ARBA" id="ARBA00001947"/>
    </source>
</evidence>
<evidence type="ECO:0000256" key="2">
    <source>
        <dbReference type="ARBA" id="ARBA00004921"/>
    </source>
</evidence>
<reference evidence="11" key="1">
    <citation type="submission" date="2023-06" db="EMBL/GenBank/DDBJ databases">
        <authorList>
            <person name="Noh H."/>
        </authorList>
    </citation>
    <scope>NUCLEOTIDE SEQUENCE</scope>
    <source>
        <strain evidence="11">DUCC20226</strain>
    </source>
</reference>
<dbReference type="GO" id="GO:0008270">
    <property type="term" value="F:zinc ion binding"/>
    <property type="evidence" value="ECO:0007669"/>
    <property type="project" value="InterPro"/>
</dbReference>
<dbReference type="InterPro" id="IPR045306">
    <property type="entry name" value="SDH-like"/>
</dbReference>
<dbReference type="InterPro" id="IPR011032">
    <property type="entry name" value="GroES-like_sf"/>
</dbReference>
<evidence type="ECO:0000259" key="10">
    <source>
        <dbReference type="Pfam" id="PF08240"/>
    </source>
</evidence>
<gene>
    <name evidence="11" type="ORF">N8I77_000060</name>
</gene>
<dbReference type="GO" id="GO:0006062">
    <property type="term" value="P:sorbitol catabolic process"/>
    <property type="evidence" value="ECO:0007669"/>
    <property type="project" value="TreeGrafter"/>
</dbReference>
<dbReference type="Gene3D" id="3.90.180.10">
    <property type="entry name" value="Medium-chain alcohol dehydrogenases, catalytic domain"/>
    <property type="match status" value="1"/>
</dbReference>
<dbReference type="PANTHER" id="PTHR43161:SF25">
    <property type="entry name" value="ALCOHOL DEHYDROGENASE, PUTATIVE (AFU_ORTHOLOGUE AFUA_1G14390)-RELATED"/>
    <property type="match status" value="1"/>
</dbReference>
<evidence type="ECO:0000313" key="11">
    <source>
        <dbReference type="EMBL" id="KAK2613131.1"/>
    </source>
</evidence>
<dbReference type="Gene3D" id="3.40.50.720">
    <property type="entry name" value="NAD(P)-binding Rossmann-like Domain"/>
    <property type="match status" value="1"/>
</dbReference>
<evidence type="ECO:0000256" key="5">
    <source>
        <dbReference type="ARBA" id="ARBA00022833"/>
    </source>
</evidence>
<feature type="domain" description="Alcohol dehydrogenase-like C-terminal" evidence="9">
    <location>
        <begin position="197"/>
        <end position="342"/>
    </location>
</feature>
<evidence type="ECO:0000256" key="8">
    <source>
        <dbReference type="RuleBase" id="RU361277"/>
    </source>
</evidence>
<dbReference type="InterPro" id="IPR002328">
    <property type="entry name" value="ADH_Zn_CS"/>
</dbReference>
<organism evidence="11 12">
    <name type="scientific">Phomopsis amygdali</name>
    <name type="common">Fusicoccum amygdali</name>
    <dbReference type="NCBI Taxonomy" id="1214568"/>
    <lineage>
        <taxon>Eukaryota</taxon>
        <taxon>Fungi</taxon>
        <taxon>Dikarya</taxon>
        <taxon>Ascomycota</taxon>
        <taxon>Pezizomycotina</taxon>
        <taxon>Sordariomycetes</taxon>
        <taxon>Sordariomycetidae</taxon>
        <taxon>Diaporthales</taxon>
        <taxon>Diaporthaceae</taxon>
        <taxon>Diaporthe</taxon>
    </lineage>
</organism>
<accession>A0AAD9SML7</accession>
<dbReference type="Proteomes" id="UP001265746">
    <property type="component" value="Unassembled WGS sequence"/>
</dbReference>
<dbReference type="EMBL" id="JAUJFL010000001">
    <property type="protein sequence ID" value="KAK2613131.1"/>
    <property type="molecule type" value="Genomic_DNA"/>
</dbReference>
<evidence type="ECO:0000256" key="6">
    <source>
        <dbReference type="ARBA" id="ARBA00023002"/>
    </source>
</evidence>
<keyword evidence="4 8" id="KW-0479">Metal-binding</keyword>
<comment type="caution">
    <text evidence="11">The sequence shown here is derived from an EMBL/GenBank/DDBJ whole genome shotgun (WGS) entry which is preliminary data.</text>
</comment>
<protein>
    <submittedName>
        <fullName evidence="11">Uncharacterized protein</fullName>
    </submittedName>
</protein>
<sequence length="399" mass="42720">MPTTTAATPEKSRGQYLHKARTLQAASTDLMPLASDEIRVAIRSTTICGSDVHYYTHFCNGSIQVREPLCLGHEAAGEVVAVGSSVSQENPDLKAGDIVALECGVPCGQCDYCSSGRYNICPALRFRSSGSKFPHYQGTLQEFVDHPARWVHRLPPQLSFEAGALLEPLAVAIHAARRAGKETVSPRRTCLIFGAGAIGLLCAVAARAEGCRDVVVVDIDKGRLDFALQQGFASVVYAVPLRRGQTLEEKLDIARQTAADIAELKWPDGQAVGKVQTVFECTGVESCVQSGIYATASGGRVVLVGMGIPNHTLPISDLTTREINLVSTWRYADAYPSAIEIAKASVTGAPVNGNPLPDISKMISHRFEGLDKVQDALELAGKTRDADGNMVVKTVVNFK</sequence>
<keyword evidence="7" id="KW-0520">NAD</keyword>
<evidence type="ECO:0000313" key="12">
    <source>
        <dbReference type="Proteomes" id="UP001265746"/>
    </source>
</evidence>
<dbReference type="Pfam" id="PF08240">
    <property type="entry name" value="ADH_N"/>
    <property type="match status" value="1"/>
</dbReference>
<evidence type="ECO:0000256" key="4">
    <source>
        <dbReference type="ARBA" id="ARBA00022723"/>
    </source>
</evidence>
<keyword evidence="6" id="KW-0560">Oxidoreductase</keyword>
<keyword evidence="12" id="KW-1185">Reference proteome</keyword>
<dbReference type="Pfam" id="PF00107">
    <property type="entry name" value="ADH_zinc_N"/>
    <property type="match status" value="1"/>
</dbReference>
<evidence type="ECO:0000256" key="7">
    <source>
        <dbReference type="ARBA" id="ARBA00023027"/>
    </source>
</evidence>
<dbReference type="SUPFAM" id="SSF51735">
    <property type="entry name" value="NAD(P)-binding Rossmann-fold domains"/>
    <property type="match status" value="1"/>
</dbReference>
<dbReference type="CDD" id="cd05285">
    <property type="entry name" value="sorbitol_DH"/>
    <property type="match status" value="1"/>
</dbReference>
<dbReference type="PROSITE" id="PS00059">
    <property type="entry name" value="ADH_ZINC"/>
    <property type="match status" value="1"/>
</dbReference>
<proteinExistence type="inferred from homology"/>
<dbReference type="InterPro" id="IPR013149">
    <property type="entry name" value="ADH-like_C"/>
</dbReference>
<evidence type="ECO:0000259" key="9">
    <source>
        <dbReference type="Pfam" id="PF00107"/>
    </source>
</evidence>
<dbReference type="SUPFAM" id="SSF50129">
    <property type="entry name" value="GroES-like"/>
    <property type="match status" value="1"/>
</dbReference>
<comment type="pathway">
    <text evidence="2">Carbohydrate degradation.</text>
</comment>
<dbReference type="InterPro" id="IPR036291">
    <property type="entry name" value="NAD(P)-bd_dom_sf"/>
</dbReference>
<name>A0AAD9SML7_PHOAM</name>
<dbReference type="InterPro" id="IPR013154">
    <property type="entry name" value="ADH-like_N"/>
</dbReference>
<dbReference type="PANTHER" id="PTHR43161">
    <property type="entry name" value="SORBITOL DEHYDROGENASE"/>
    <property type="match status" value="1"/>
</dbReference>
<feature type="domain" description="Alcohol dehydrogenase-like N-terminal" evidence="10">
    <location>
        <begin position="35"/>
        <end position="155"/>
    </location>
</feature>
<dbReference type="AlphaFoldDB" id="A0AAD9SML7"/>
<keyword evidence="5 8" id="KW-0862">Zinc</keyword>
<dbReference type="GO" id="GO:0003939">
    <property type="term" value="F:L-iditol 2-dehydrogenase (NAD+) activity"/>
    <property type="evidence" value="ECO:0007669"/>
    <property type="project" value="TreeGrafter"/>
</dbReference>
<evidence type="ECO:0000256" key="3">
    <source>
        <dbReference type="ARBA" id="ARBA00008072"/>
    </source>
</evidence>
<comment type="similarity">
    <text evidence="3 8">Belongs to the zinc-containing alcohol dehydrogenase family.</text>
</comment>
<comment type="cofactor">
    <cofactor evidence="1 8">
        <name>Zn(2+)</name>
        <dbReference type="ChEBI" id="CHEBI:29105"/>
    </cofactor>
</comment>